<evidence type="ECO:0000256" key="2">
    <source>
        <dbReference type="ARBA" id="ARBA00023186"/>
    </source>
</evidence>
<sequence length="135" mass="14898">MSSIQQLQDRLQSASAEYQKIQADLTNAVDARQRLDAQKSENELVKAEFDKLSPNSVVYKQIGPVLVQQEQAEAKANVKTRLDFIASEIKRIEGQLAELGEKSEKKKVEIVEIQTQIQRLAQPAAAQASPAPIAA</sequence>
<dbReference type="GO" id="GO:0051131">
    <property type="term" value="P:chaperone-mediated protein complex assembly"/>
    <property type="evidence" value="ECO:0007669"/>
    <property type="project" value="TreeGrafter"/>
</dbReference>
<comment type="similarity">
    <text evidence="1">Belongs to the prefoldin subunit beta family.</text>
</comment>
<dbReference type="GO" id="GO:0005737">
    <property type="term" value="C:cytoplasm"/>
    <property type="evidence" value="ECO:0007669"/>
    <property type="project" value="TreeGrafter"/>
</dbReference>
<keyword evidence="3" id="KW-0175">Coiled coil</keyword>
<proteinExistence type="inferred from homology"/>
<dbReference type="InterPro" id="IPR009053">
    <property type="entry name" value="Prefoldin"/>
</dbReference>
<keyword evidence="2" id="KW-0143">Chaperone</keyword>
<dbReference type="OrthoDB" id="248120at2759"/>
<dbReference type="PANTHER" id="PTHR21431">
    <property type="entry name" value="PREFOLDIN SUBUNIT 6"/>
    <property type="match status" value="1"/>
</dbReference>
<dbReference type="Pfam" id="PF01920">
    <property type="entry name" value="Prefoldin_2"/>
    <property type="match status" value="1"/>
</dbReference>
<evidence type="ECO:0000256" key="1">
    <source>
        <dbReference type="ARBA" id="ARBA00008045"/>
    </source>
</evidence>
<dbReference type="Proteomes" id="UP000813824">
    <property type="component" value="Unassembled WGS sequence"/>
</dbReference>
<dbReference type="EMBL" id="JAEVFJ010000035">
    <property type="protein sequence ID" value="KAH8091735.1"/>
    <property type="molecule type" value="Genomic_DNA"/>
</dbReference>
<dbReference type="GO" id="GO:0051087">
    <property type="term" value="F:protein-folding chaperone binding"/>
    <property type="evidence" value="ECO:0007669"/>
    <property type="project" value="TreeGrafter"/>
</dbReference>
<dbReference type="GO" id="GO:0051082">
    <property type="term" value="F:unfolded protein binding"/>
    <property type="evidence" value="ECO:0007669"/>
    <property type="project" value="InterPro"/>
</dbReference>
<dbReference type="InterPro" id="IPR002777">
    <property type="entry name" value="PFD_beta-like"/>
</dbReference>
<dbReference type="FunFam" id="1.10.287.370:FF:000003">
    <property type="entry name" value="Prefoldin subunit 6"/>
    <property type="match status" value="1"/>
</dbReference>
<feature type="coiled-coil region" evidence="3">
    <location>
        <begin position="82"/>
        <end position="109"/>
    </location>
</feature>
<reference evidence="4" key="1">
    <citation type="journal article" date="2021" name="New Phytol.">
        <title>Evolutionary innovations through gain and loss of genes in the ectomycorrhizal Boletales.</title>
        <authorList>
            <person name="Wu G."/>
            <person name="Miyauchi S."/>
            <person name="Morin E."/>
            <person name="Kuo A."/>
            <person name="Drula E."/>
            <person name="Varga T."/>
            <person name="Kohler A."/>
            <person name="Feng B."/>
            <person name="Cao Y."/>
            <person name="Lipzen A."/>
            <person name="Daum C."/>
            <person name="Hundley H."/>
            <person name="Pangilinan J."/>
            <person name="Johnson J."/>
            <person name="Barry K."/>
            <person name="LaButti K."/>
            <person name="Ng V."/>
            <person name="Ahrendt S."/>
            <person name="Min B."/>
            <person name="Choi I.G."/>
            <person name="Park H."/>
            <person name="Plett J.M."/>
            <person name="Magnuson J."/>
            <person name="Spatafora J.W."/>
            <person name="Nagy L.G."/>
            <person name="Henrissat B."/>
            <person name="Grigoriev I.V."/>
            <person name="Yang Z.L."/>
            <person name="Xu J."/>
            <person name="Martin F.M."/>
        </authorList>
    </citation>
    <scope>NUCLEOTIDE SEQUENCE</scope>
    <source>
        <strain evidence="4">KKN 215</strain>
    </source>
</reference>
<dbReference type="GO" id="GO:0016272">
    <property type="term" value="C:prefoldin complex"/>
    <property type="evidence" value="ECO:0007669"/>
    <property type="project" value="InterPro"/>
</dbReference>
<keyword evidence="5" id="KW-1185">Reference proteome</keyword>
<dbReference type="CDD" id="cd23161">
    <property type="entry name" value="Prefoldin_6"/>
    <property type="match status" value="1"/>
</dbReference>
<evidence type="ECO:0000313" key="5">
    <source>
        <dbReference type="Proteomes" id="UP000813824"/>
    </source>
</evidence>
<dbReference type="PANTHER" id="PTHR21431:SF0">
    <property type="entry name" value="PREFOLDIN SUBUNIT 6"/>
    <property type="match status" value="1"/>
</dbReference>
<gene>
    <name evidence="4" type="ORF">BXZ70DRAFT_953041</name>
</gene>
<dbReference type="GO" id="GO:0006457">
    <property type="term" value="P:protein folding"/>
    <property type="evidence" value="ECO:0007669"/>
    <property type="project" value="InterPro"/>
</dbReference>
<feature type="coiled-coil region" evidence="3">
    <location>
        <begin position="4"/>
        <end position="48"/>
    </location>
</feature>
<dbReference type="SUPFAM" id="SSF46579">
    <property type="entry name" value="Prefoldin"/>
    <property type="match status" value="1"/>
</dbReference>
<dbReference type="AlphaFoldDB" id="A0A8K0UJD8"/>
<organism evidence="4 5">
    <name type="scientific">Cristinia sonorae</name>
    <dbReference type="NCBI Taxonomy" id="1940300"/>
    <lineage>
        <taxon>Eukaryota</taxon>
        <taxon>Fungi</taxon>
        <taxon>Dikarya</taxon>
        <taxon>Basidiomycota</taxon>
        <taxon>Agaricomycotina</taxon>
        <taxon>Agaricomycetes</taxon>
        <taxon>Agaricomycetidae</taxon>
        <taxon>Agaricales</taxon>
        <taxon>Pleurotineae</taxon>
        <taxon>Stephanosporaceae</taxon>
        <taxon>Cristinia</taxon>
    </lineage>
</organism>
<evidence type="ECO:0000313" key="4">
    <source>
        <dbReference type="EMBL" id="KAH8091735.1"/>
    </source>
</evidence>
<comment type="caution">
    <text evidence="4">The sequence shown here is derived from an EMBL/GenBank/DDBJ whole genome shotgun (WGS) entry which is preliminary data.</text>
</comment>
<protein>
    <submittedName>
        <fullName evidence="4">Prefoldin subunit 6</fullName>
    </submittedName>
</protein>
<evidence type="ECO:0000256" key="3">
    <source>
        <dbReference type="SAM" id="Coils"/>
    </source>
</evidence>
<dbReference type="Gene3D" id="1.10.287.370">
    <property type="match status" value="1"/>
</dbReference>
<accession>A0A8K0UJD8</accession>
<name>A0A8K0UJD8_9AGAR</name>